<dbReference type="Pfam" id="PF04542">
    <property type="entry name" value="Sigma70_r2"/>
    <property type="match status" value="1"/>
</dbReference>
<evidence type="ECO:0000256" key="2">
    <source>
        <dbReference type="ARBA" id="ARBA00023015"/>
    </source>
</evidence>
<keyword evidence="4" id="KW-0804">Transcription</keyword>
<proteinExistence type="inferred from homology"/>
<dbReference type="NCBIfam" id="TIGR02989">
    <property type="entry name" value="Sig-70_gvs1"/>
    <property type="match status" value="1"/>
</dbReference>
<dbReference type="NCBIfam" id="TIGR02937">
    <property type="entry name" value="sigma70-ECF"/>
    <property type="match status" value="1"/>
</dbReference>
<evidence type="ECO:0000313" key="7">
    <source>
        <dbReference type="Proteomes" id="UP000475117"/>
    </source>
</evidence>
<dbReference type="GO" id="GO:0006352">
    <property type="term" value="P:DNA-templated transcription initiation"/>
    <property type="evidence" value="ECO:0007669"/>
    <property type="project" value="InterPro"/>
</dbReference>
<keyword evidence="2" id="KW-0805">Transcription regulation</keyword>
<name>A0A6B3L115_9BACT</name>
<dbReference type="InterPro" id="IPR013324">
    <property type="entry name" value="RNA_pol_sigma_r3/r4-like"/>
</dbReference>
<dbReference type="RefSeq" id="WP_164361526.1">
    <property type="nucleotide sequence ID" value="NZ_CP066776.1"/>
</dbReference>
<evidence type="ECO:0000256" key="4">
    <source>
        <dbReference type="ARBA" id="ARBA00023163"/>
    </source>
</evidence>
<reference evidence="6 7" key="1">
    <citation type="submission" date="2020-12" db="EMBL/GenBank/DDBJ databases">
        <title>Sulforoseuscoccus oceanibium gen. nov., sp. nov., a representative of the phylum Verrucomicrobia with special cytoplasmic membrane, and proposal of Sulforoseuscoccusaceae fam. nov.</title>
        <authorList>
            <person name="Xi F."/>
        </authorList>
    </citation>
    <scope>NUCLEOTIDE SEQUENCE [LARGE SCALE GENOMIC DNA]</scope>
    <source>
        <strain evidence="6 7">T37</strain>
    </source>
</reference>
<comment type="similarity">
    <text evidence="1">Belongs to the sigma-70 factor family. ECF subfamily.</text>
</comment>
<gene>
    <name evidence="6" type="ORF">G3M56_007110</name>
</gene>
<evidence type="ECO:0000256" key="3">
    <source>
        <dbReference type="ARBA" id="ARBA00023082"/>
    </source>
</evidence>
<dbReference type="Proteomes" id="UP000475117">
    <property type="component" value="Chromosome"/>
</dbReference>
<dbReference type="InterPro" id="IPR007627">
    <property type="entry name" value="RNA_pol_sigma70_r2"/>
</dbReference>
<dbReference type="InterPro" id="IPR039425">
    <property type="entry name" value="RNA_pol_sigma-70-like"/>
</dbReference>
<dbReference type="PANTHER" id="PTHR43133:SF51">
    <property type="entry name" value="RNA POLYMERASE SIGMA FACTOR"/>
    <property type="match status" value="1"/>
</dbReference>
<dbReference type="Gene3D" id="1.10.1740.10">
    <property type="match status" value="1"/>
</dbReference>
<dbReference type="InterPro" id="IPR014331">
    <property type="entry name" value="RNA_pol_sigma70_ECF_RHOBA"/>
</dbReference>
<organism evidence="6 7">
    <name type="scientific">Sulfuriroseicoccus oceanibius</name>
    <dbReference type="NCBI Taxonomy" id="2707525"/>
    <lineage>
        <taxon>Bacteria</taxon>
        <taxon>Pseudomonadati</taxon>
        <taxon>Verrucomicrobiota</taxon>
        <taxon>Verrucomicrobiia</taxon>
        <taxon>Verrucomicrobiales</taxon>
        <taxon>Verrucomicrobiaceae</taxon>
        <taxon>Sulfuriroseicoccus</taxon>
    </lineage>
</organism>
<protein>
    <submittedName>
        <fullName evidence="6">Sigma-70 family RNA polymerase sigma factor</fullName>
    </submittedName>
</protein>
<dbReference type="SUPFAM" id="SSF88659">
    <property type="entry name" value="Sigma3 and sigma4 domains of RNA polymerase sigma factors"/>
    <property type="match status" value="1"/>
</dbReference>
<keyword evidence="7" id="KW-1185">Reference proteome</keyword>
<accession>A0A6B3L115</accession>
<dbReference type="PANTHER" id="PTHR43133">
    <property type="entry name" value="RNA POLYMERASE ECF-TYPE SIGMA FACTO"/>
    <property type="match status" value="1"/>
</dbReference>
<feature type="domain" description="RNA polymerase sigma-70 region 2" evidence="5">
    <location>
        <begin position="15"/>
        <end position="83"/>
    </location>
</feature>
<dbReference type="InterPro" id="IPR036388">
    <property type="entry name" value="WH-like_DNA-bd_sf"/>
</dbReference>
<dbReference type="EMBL" id="CP066776">
    <property type="protein sequence ID" value="QQL43675.1"/>
    <property type="molecule type" value="Genomic_DNA"/>
</dbReference>
<dbReference type="AlphaFoldDB" id="A0A6B3L115"/>
<evidence type="ECO:0000259" key="5">
    <source>
        <dbReference type="Pfam" id="PF04542"/>
    </source>
</evidence>
<dbReference type="SUPFAM" id="SSF88946">
    <property type="entry name" value="Sigma2 domain of RNA polymerase sigma factors"/>
    <property type="match status" value="1"/>
</dbReference>
<evidence type="ECO:0000256" key="1">
    <source>
        <dbReference type="ARBA" id="ARBA00010641"/>
    </source>
</evidence>
<dbReference type="InterPro" id="IPR014284">
    <property type="entry name" value="RNA_pol_sigma-70_dom"/>
</dbReference>
<evidence type="ECO:0000313" key="6">
    <source>
        <dbReference type="EMBL" id="QQL43675.1"/>
    </source>
</evidence>
<dbReference type="GO" id="GO:0016987">
    <property type="term" value="F:sigma factor activity"/>
    <property type="evidence" value="ECO:0007669"/>
    <property type="project" value="UniProtKB-KW"/>
</dbReference>
<sequence length="180" mass="21053">MDDTNHDESSDFVQLLTAHQGDLWAYVMALMPGESEAKDVVQRVNVVLWRKREEFELGTNFKAWAFAVARFEVLAYLKTKKRRRWLMFSDELQEMIAEEFVDEPETSEERMMYLQACMAKLRKPDQELIKHRYYSREGLSVYAERVGKTESALSVKLFRLRAALRKCVEKQESMVNGGGL</sequence>
<dbReference type="InterPro" id="IPR013325">
    <property type="entry name" value="RNA_pol_sigma_r2"/>
</dbReference>
<dbReference type="Gene3D" id="1.10.10.10">
    <property type="entry name" value="Winged helix-like DNA-binding domain superfamily/Winged helix DNA-binding domain"/>
    <property type="match status" value="1"/>
</dbReference>
<dbReference type="KEGG" id="soa:G3M56_007110"/>
<keyword evidence="3" id="KW-0731">Sigma factor</keyword>